<dbReference type="InterPro" id="IPR000515">
    <property type="entry name" value="MetI-like"/>
</dbReference>
<dbReference type="Pfam" id="PF00528">
    <property type="entry name" value="BPD_transp_1"/>
    <property type="match status" value="1"/>
</dbReference>
<organism evidence="9 10">
    <name type="scientific">Hathewaya histolytica</name>
    <name type="common">Clostridium histolyticum</name>
    <dbReference type="NCBI Taxonomy" id="1498"/>
    <lineage>
        <taxon>Bacteria</taxon>
        <taxon>Bacillati</taxon>
        <taxon>Bacillota</taxon>
        <taxon>Clostridia</taxon>
        <taxon>Eubacteriales</taxon>
        <taxon>Clostridiaceae</taxon>
        <taxon>Hathewaya</taxon>
    </lineage>
</organism>
<feature type="domain" description="ABC transmembrane type-1" evidence="8">
    <location>
        <begin position="114"/>
        <end position="303"/>
    </location>
</feature>
<evidence type="ECO:0000256" key="7">
    <source>
        <dbReference type="RuleBase" id="RU363032"/>
    </source>
</evidence>
<feature type="transmembrane region" description="Helical" evidence="7">
    <location>
        <begin position="54"/>
        <end position="74"/>
    </location>
</feature>
<dbReference type="InterPro" id="IPR025966">
    <property type="entry name" value="OppC_N"/>
</dbReference>
<keyword evidence="3" id="KW-1003">Cell membrane</keyword>
<dbReference type="Gene3D" id="1.10.3720.10">
    <property type="entry name" value="MetI-like"/>
    <property type="match status" value="1"/>
</dbReference>
<dbReference type="Proteomes" id="UP000308489">
    <property type="component" value="Chromosome 1"/>
</dbReference>
<dbReference type="RefSeq" id="WP_415578590.1">
    <property type="nucleotide sequence ID" value="NZ_CBCRUQ010000001.1"/>
</dbReference>
<feature type="transmembrane region" description="Helical" evidence="7">
    <location>
        <begin position="116"/>
        <end position="141"/>
    </location>
</feature>
<dbReference type="InterPro" id="IPR050366">
    <property type="entry name" value="BP-dependent_transpt_permease"/>
</dbReference>
<dbReference type="EMBL" id="LR590481">
    <property type="protein sequence ID" value="VTQ85735.1"/>
    <property type="molecule type" value="Genomic_DNA"/>
</dbReference>
<evidence type="ECO:0000259" key="8">
    <source>
        <dbReference type="PROSITE" id="PS50928"/>
    </source>
</evidence>
<dbReference type="Pfam" id="PF12911">
    <property type="entry name" value="OppC_N"/>
    <property type="match status" value="1"/>
</dbReference>
<evidence type="ECO:0000256" key="4">
    <source>
        <dbReference type="ARBA" id="ARBA00022692"/>
    </source>
</evidence>
<dbReference type="InterPro" id="IPR035906">
    <property type="entry name" value="MetI-like_sf"/>
</dbReference>
<accession>A0A4U9R3F2</accession>
<evidence type="ECO:0000313" key="10">
    <source>
        <dbReference type="Proteomes" id="UP000308489"/>
    </source>
</evidence>
<feature type="transmembrane region" description="Helical" evidence="7">
    <location>
        <begin position="153"/>
        <end position="173"/>
    </location>
</feature>
<evidence type="ECO:0000256" key="5">
    <source>
        <dbReference type="ARBA" id="ARBA00022989"/>
    </source>
</evidence>
<protein>
    <submittedName>
        <fullName evidence="9">Oligopeptide ABC transporter permease</fullName>
    </submittedName>
</protein>
<dbReference type="PANTHER" id="PTHR43386">
    <property type="entry name" value="OLIGOPEPTIDE TRANSPORT SYSTEM PERMEASE PROTEIN APPC"/>
    <property type="match status" value="1"/>
</dbReference>
<dbReference type="PANTHER" id="PTHR43386:SF1">
    <property type="entry name" value="D,D-DIPEPTIDE TRANSPORT SYSTEM PERMEASE PROTEIN DDPC-RELATED"/>
    <property type="match status" value="1"/>
</dbReference>
<dbReference type="GO" id="GO:0055085">
    <property type="term" value="P:transmembrane transport"/>
    <property type="evidence" value="ECO:0007669"/>
    <property type="project" value="InterPro"/>
</dbReference>
<evidence type="ECO:0000313" key="9">
    <source>
        <dbReference type="EMBL" id="VTQ85735.1"/>
    </source>
</evidence>
<gene>
    <name evidence="9" type="primary">appC</name>
    <name evidence="9" type="ORF">NCTC503_00814</name>
</gene>
<comment type="similarity">
    <text evidence="7">Belongs to the binding-protein-dependent transport system permease family.</text>
</comment>
<dbReference type="CDD" id="cd06261">
    <property type="entry name" value="TM_PBP2"/>
    <property type="match status" value="1"/>
</dbReference>
<name>A0A4U9R3F2_HATHI</name>
<feature type="transmembrane region" description="Helical" evidence="7">
    <location>
        <begin position="179"/>
        <end position="196"/>
    </location>
</feature>
<evidence type="ECO:0000256" key="2">
    <source>
        <dbReference type="ARBA" id="ARBA00022448"/>
    </source>
</evidence>
<keyword evidence="4 7" id="KW-0812">Transmembrane</keyword>
<evidence type="ECO:0000256" key="3">
    <source>
        <dbReference type="ARBA" id="ARBA00022475"/>
    </source>
</evidence>
<keyword evidence="5 7" id="KW-1133">Transmembrane helix</keyword>
<proteinExistence type="inferred from homology"/>
<reference evidence="9 10" key="1">
    <citation type="submission" date="2019-05" db="EMBL/GenBank/DDBJ databases">
        <authorList>
            <consortium name="Pathogen Informatics"/>
        </authorList>
    </citation>
    <scope>NUCLEOTIDE SEQUENCE [LARGE SCALE GENOMIC DNA]</scope>
    <source>
        <strain evidence="9 10">NCTC503</strain>
    </source>
</reference>
<keyword evidence="10" id="KW-1185">Reference proteome</keyword>
<dbReference type="GO" id="GO:0005886">
    <property type="term" value="C:plasma membrane"/>
    <property type="evidence" value="ECO:0007669"/>
    <property type="project" value="UniProtKB-SubCell"/>
</dbReference>
<evidence type="ECO:0000256" key="6">
    <source>
        <dbReference type="ARBA" id="ARBA00023136"/>
    </source>
</evidence>
<sequence>MKQMNKTINANNELSKEKFKFINNISPYNIEEEIQISENKYIDNLILQIKSSKLAMFSLCVLFVVLICSIFAFVSPYNPNKISISERLNTPSLKHVFGTDELGRDYFTRILYGGRVSLTVGFLSMIMSVSIGTIVGTFSGFIGGKVDKIIMRIIDILMCIPTFFLILIANAYLKPGLKNVIVVIGIFGWMGIARIVRAETLSFKEREYVLASHSMGGRSWYIIKKHILPNVMPTVIVTSSINIARAILTESALSFLGLGVQAPAASWGSMLQTAQRYLSQASHLALFPGMAILLTVLSFNVVGDVLRISLEPKVVKK</sequence>
<dbReference type="AlphaFoldDB" id="A0A4U9R3F2"/>
<comment type="subcellular location">
    <subcellularLocation>
        <location evidence="1 7">Cell membrane</location>
        <topology evidence="1 7">Multi-pass membrane protein</topology>
    </subcellularLocation>
</comment>
<keyword evidence="2 7" id="KW-0813">Transport</keyword>
<dbReference type="KEGG" id="hhw:NCTC503_00814"/>
<dbReference type="SUPFAM" id="SSF161098">
    <property type="entry name" value="MetI-like"/>
    <property type="match status" value="1"/>
</dbReference>
<feature type="transmembrane region" description="Helical" evidence="7">
    <location>
        <begin position="284"/>
        <end position="303"/>
    </location>
</feature>
<evidence type="ECO:0000256" key="1">
    <source>
        <dbReference type="ARBA" id="ARBA00004651"/>
    </source>
</evidence>
<dbReference type="PROSITE" id="PS50928">
    <property type="entry name" value="ABC_TM1"/>
    <property type="match status" value="1"/>
</dbReference>
<keyword evidence="6 7" id="KW-0472">Membrane</keyword>